<accession>A0A9P4HX27</accession>
<keyword evidence="3" id="KW-1185">Reference proteome</keyword>
<protein>
    <recommendedName>
        <fullName evidence="4">DUF1308 domain-containing protein</fullName>
    </recommendedName>
</protein>
<comment type="caution">
    <text evidence="2">The sequence shown here is derived from an EMBL/GenBank/DDBJ whole genome shotgun (WGS) entry which is preliminary data.</text>
</comment>
<proteinExistence type="predicted"/>
<evidence type="ECO:0000256" key="1">
    <source>
        <dbReference type="SAM" id="MobiDB-lite"/>
    </source>
</evidence>
<sequence>MVSLEQPQYGHRPDQTPSNGDDLPAVVIAQDLLDRCSRLLDELEQFGHFLSERKRHKVIGHSTLIGDIKSEKRFIERLLEAHNNGTANPGPDDAPETRIKHQLSSTNLASYEAQWTAVKRCKGLIALRQTFWRDPDARRNGPSIAANRALSPGSKIKANVKKSQNAVLVDAVIDGGSEWLKVSAISERQLLFQMASLGWRNDDSDDTDDDIPPQKRNGDDDDDEDEVPIVRLAKHLTEAARSNRHNYRHPTVRIVLPKISSKPIKEIAALFSKIRATGAILECADEISAPPPADEAFQNLLVDEFRDFTDVLNIDCTLLVALASDISHGKVEPQPWFPTAVQGQIKDENEESLMPHTLYPAMGSRRLVCTTEAAQRMREIVATIGTETEVARTNILIPTPESSASSTPKPRAEILAELQALSIHPVPGNLQLPIQVLNKDVALANGKDLPKVAENVEEVLTDINRSIFLFGWRMGYTTLSSNGTVSKMIEGVVEKEGSGTEIGPSVWVCPVARSLVAKSGRRRK</sequence>
<dbReference type="OrthoDB" id="441890at2759"/>
<organism evidence="2 3">
    <name type="scientific">Saccharata proteae CBS 121410</name>
    <dbReference type="NCBI Taxonomy" id="1314787"/>
    <lineage>
        <taxon>Eukaryota</taxon>
        <taxon>Fungi</taxon>
        <taxon>Dikarya</taxon>
        <taxon>Ascomycota</taxon>
        <taxon>Pezizomycotina</taxon>
        <taxon>Dothideomycetes</taxon>
        <taxon>Dothideomycetes incertae sedis</taxon>
        <taxon>Botryosphaeriales</taxon>
        <taxon>Saccharataceae</taxon>
        <taxon>Saccharata</taxon>
    </lineage>
</organism>
<dbReference type="PANTHER" id="PTHR13379">
    <property type="entry name" value="UNCHARACTERIZED DUF1308"/>
    <property type="match status" value="1"/>
</dbReference>
<gene>
    <name evidence="2" type="ORF">K490DRAFT_65327</name>
</gene>
<evidence type="ECO:0008006" key="4">
    <source>
        <dbReference type="Google" id="ProtNLM"/>
    </source>
</evidence>
<reference evidence="2" key="1">
    <citation type="journal article" date="2020" name="Stud. Mycol.">
        <title>101 Dothideomycetes genomes: a test case for predicting lifestyles and emergence of pathogens.</title>
        <authorList>
            <person name="Haridas S."/>
            <person name="Albert R."/>
            <person name="Binder M."/>
            <person name="Bloem J."/>
            <person name="Labutti K."/>
            <person name="Salamov A."/>
            <person name="Andreopoulos B."/>
            <person name="Baker S."/>
            <person name="Barry K."/>
            <person name="Bills G."/>
            <person name="Bluhm B."/>
            <person name="Cannon C."/>
            <person name="Castanera R."/>
            <person name="Culley D."/>
            <person name="Daum C."/>
            <person name="Ezra D."/>
            <person name="Gonzalez J."/>
            <person name="Henrissat B."/>
            <person name="Kuo A."/>
            <person name="Liang C."/>
            <person name="Lipzen A."/>
            <person name="Lutzoni F."/>
            <person name="Magnuson J."/>
            <person name="Mondo S."/>
            <person name="Nolan M."/>
            <person name="Ohm R."/>
            <person name="Pangilinan J."/>
            <person name="Park H.-J."/>
            <person name="Ramirez L."/>
            <person name="Alfaro M."/>
            <person name="Sun H."/>
            <person name="Tritt A."/>
            <person name="Yoshinaga Y."/>
            <person name="Zwiers L.-H."/>
            <person name="Turgeon B."/>
            <person name="Goodwin S."/>
            <person name="Spatafora J."/>
            <person name="Crous P."/>
            <person name="Grigoriev I."/>
        </authorList>
    </citation>
    <scope>NUCLEOTIDE SEQUENCE</scope>
    <source>
        <strain evidence="2">CBS 121410</strain>
    </source>
</reference>
<dbReference type="PANTHER" id="PTHR13379:SF0">
    <property type="entry name" value="UPF0415 PROTEIN C7ORF25"/>
    <property type="match status" value="1"/>
</dbReference>
<name>A0A9P4HX27_9PEZI</name>
<dbReference type="EMBL" id="ML978718">
    <property type="protein sequence ID" value="KAF2088046.1"/>
    <property type="molecule type" value="Genomic_DNA"/>
</dbReference>
<dbReference type="AlphaFoldDB" id="A0A9P4HX27"/>
<feature type="region of interest" description="Disordered" evidence="1">
    <location>
        <begin position="1"/>
        <end position="22"/>
    </location>
</feature>
<evidence type="ECO:0000313" key="2">
    <source>
        <dbReference type="EMBL" id="KAF2088046.1"/>
    </source>
</evidence>
<feature type="region of interest" description="Disordered" evidence="1">
    <location>
        <begin position="202"/>
        <end position="226"/>
    </location>
</feature>
<evidence type="ECO:0000313" key="3">
    <source>
        <dbReference type="Proteomes" id="UP000799776"/>
    </source>
</evidence>
<dbReference type="Proteomes" id="UP000799776">
    <property type="component" value="Unassembled WGS sequence"/>
</dbReference>